<name>A0ABR7FPY6_9FIRM</name>
<proteinExistence type="predicted"/>
<keyword evidence="2" id="KW-1185">Reference proteome</keyword>
<dbReference type="Proteomes" id="UP000635828">
    <property type="component" value="Unassembled WGS sequence"/>
</dbReference>
<protein>
    <submittedName>
        <fullName evidence="1">Uncharacterized protein</fullName>
    </submittedName>
</protein>
<reference evidence="1 2" key="1">
    <citation type="submission" date="2020-08" db="EMBL/GenBank/DDBJ databases">
        <title>Genome public.</title>
        <authorList>
            <person name="Liu C."/>
            <person name="Sun Q."/>
        </authorList>
    </citation>
    <scope>NUCLEOTIDE SEQUENCE [LARGE SCALE GENOMIC DNA]</scope>
    <source>
        <strain evidence="1 2">NSJ-7</strain>
    </source>
</reference>
<dbReference type="EMBL" id="JACOOS010000005">
    <property type="protein sequence ID" value="MBC5677277.1"/>
    <property type="molecule type" value="Genomic_DNA"/>
</dbReference>
<accession>A0ABR7FPY6</accession>
<evidence type="ECO:0000313" key="1">
    <source>
        <dbReference type="EMBL" id="MBC5677277.1"/>
    </source>
</evidence>
<organism evidence="1 2">
    <name type="scientific">Anaerostipes hominis</name>
    <name type="common">ex Liu et al. 2021</name>
    <dbReference type="NCBI Taxonomy" id="2763018"/>
    <lineage>
        <taxon>Bacteria</taxon>
        <taxon>Bacillati</taxon>
        <taxon>Bacillota</taxon>
        <taxon>Clostridia</taxon>
        <taxon>Lachnospirales</taxon>
        <taxon>Lachnospiraceae</taxon>
        <taxon>Anaerostipes</taxon>
    </lineage>
</organism>
<sequence length="203" mass="23284">MQDIKIWEDGGRVIVAFEGIDKDQKKLIADFVSSVLSGTIEIKKIEGLIPAANHKPEEPPKIPKNASSVLKEKRDVPFCFGPYVGKTSEEILTLQQKESDQASVWLFSYANKISKESLKKELKDKCREYWITISNRDVSSYQKEDVLEFFETFNPVIGEGIRYGLQNYGYMDYHLFVDQAEIEIQRESVKDLLGYLKKKCSDA</sequence>
<gene>
    <name evidence="1" type="ORF">H8S22_06535</name>
</gene>
<comment type="caution">
    <text evidence="1">The sequence shown here is derived from an EMBL/GenBank/DDBJ whole genome shotgun (WGS) entry which is preliminary data.</text>
</comment>
<evidence type="ECO:0000313" key="2">
    <source>
        <dbReference type="Proteomes" id="UP000635828"/>
    </source>
</evidence>
<dbReference type="RefSeq" id="WP_024727446.1">
    <property type="nucleotide sequence ID" value="NZ_JACOOS010000005.1"/>
</dbReference>